<dbReference type="InterPro" id="IPR000709">
    <property type="entry name" value="Leu_Ile_Val-bd"/>
</dbReference>
<dbReference type="RefSeq" id="WP_050444670.1">
    <property type="nucleotide sequence ID" value="NZ_CP034689.1"/>
</dbReference>
<evidence type="ECO:0000256" key="4">
    <source>
        <dbReference type="ARBA" id="ARBA00022970"/>
    </source>
</evidence>
<comment type="similarity">
    <text evidence="1">Belongs to the leucine-binding protein family.</text>
</comment>
<evidence type="ECO:0000259" key="6">
    <source>
        <dbReference type="Pfam" id="PF13458"/>
    </source>
</evidence>
<feature type="signal peptide" evidence="5">
    <location>
        <begin position="1"/>
        <end position="28"/>
    </location>
</feature>
<evidence type="ECO:0000256" key="1">
    <source>
        <dbReference type="ARBA" id="ARBA00010062"/>
    </source>
</evidence>
<dbReference type="Pfam" id="PF13458">
    <property type="entry name" value="Peripla_BP_6"/>
    <property type="match status" value="1"/>
</dbReference>
<reference evidence="7 8" key="1">
    <citation type="submission" date="2015-07" db="EMBL/GenBank/DDBJ databases">
        <title>Draft genome of Achromobacter spanius.</title>
        <authorList>
            <person name="Wang X."/>
        </authorList>
    </citation>
    <scope>NUCLEOTIDE SEQUENCE [LARGE SCALE GENOMIC DNA]</scope>
    <source>
        <strain evidence="7 8">CGMCC9173</strain>
    </source>
</reference>
<evidence type="ECO:0000256" key="5">
    <source>
        <dbReference type="SAM" id="SignalP"/>
    </source>
</evidence>
<dbReference type="CDD" id="cd06342">
    <property type="entry name" value="PBP1_ABC_LIVBP-like"/>
    <property type="match status" value="1"/>
</dbReference>
<proteinExistence type="inferred from homology"/>
<organism evidence="7 8">
    <name type="scientific">Achromobacter spanius</name>
    <dbReference type="NCBI Taxonomy" id="217203"/>
    <lineage>
        <taxon>Bacteria</taxon>
        <taxon>Pseudomonadati</taxon>
        <taxon>Pseudomonadota</taxon>
        <taxon>Betaproteobacteria</taxon>
        <taxon>Burkholderiales</taxon>
        <taxon>Alcaligenaceae</taxon>
        <taxon>Achromobacter</taxon>
    </lineage>
</organism>
<keyword evidence="4" id="KW-0029">Amino-acid transport</keyword>
<accession>A0AAW3I9R6</accession>
<evidence type="ECO:0000313" key="8">
    <source>
        <dbReference type="Proteomes" id="UP000037511"/>
    </source>
</evidence>
<evidence type="ECO:0000256" key="3">
    <source>
        <dbReference type="ARBA" id="ARBA00022729"/>
    </source>
</evidence>
<evidence type="ECO:0000313" key="7">
    <source>
        <dbReference type="EMBL" id="KNE29458.1"/>
    </source>
</evidence>
<gene>
    <name evidence="7" type="ORF">AFM18_00055</name>
</gene>
<name>A0AAW3I9R6_9BURK</name>
<keyword evidence="3 5" id="KW-0732">Signal</keyword>
<sequence length="375" mass="39281">MKLTFRLTPVVAALGVAAGLTFAAGAHAQTIKIGVVGPTTGAVTQYGDMVREGVDTAIERINAAGGVNGKKLEAVVIDDGCEPKQGPVAANRVVNSKIGFVVGHVCSGATIAAADIYNNEGVVMVTPSATAPAVTDGKNYEFIFRTIGRDDQQGPAAAQFILEKIKPKKAAVLHDKQSYGQGIATAVKNDLEKGGVPVAIFEGVNAGDSDYSAVITKLKAQGVDFVYYGGYHPEMGLLLRQAAEQGVKAKWMGPEGTGNPDINAIAGDAVEGMLLTLPADFTQNAANADIVKAFEAKKRNPSGAFQMTAYAATQVIADGIKGAGSDDPTKVAKYLHANSFDTPIGKVSWNKQGDLTNFKFDVFTWHKDGSKTVYK</sequence>
<dbReference type="PRINTS" id="PR00337">
    <property type="entry name" value="LEUILEVALBP"/>
</dbReference>
<evidence type="ECO:0000256" key="2">
    <source>
        <dbReference type="ARBA" id="ARBA00022448"/>
    </source>
</evidence>
<keyword evidence="2" id="KW-0813">Transport</keyword>
<dbReference type="NCBIfam" id="NF011933">
    <property type="entry name" value="PRK15404.1"/>
    <property type="match status" value="1"/>
</dbReference>
<dbReference type="InterPro" id="IPR028081">
    <property type="entry name" value="Leu-bd"/>
</dbReference>
<dbReference type="Gene3D" id="3.40.50.2300">
    <property type="match status" value="2"/>
</dbReference>
<feature type="domain" description="Leucine-binding protein" evidence="6">
    <location>
        <begin position="30"/>
        <end position="369"/>
    </location>
</feature>
<feature type="chain" id="PRO_5043486961" evidence="5">
    <location>
        <begin position="29"/>
        <end position="375"/>
    </location>
</feature>
<dbReference type="PANTHER" id="PTHR47151:SF3">
    <property type="entry name" value="LEUCINE-SPECIFIC-BINDING PROTEIN"/>
    <property type="match status" value="1"/>
</dbReference>
<comment type="caution">
    <text evidence="7">The sequence shown here is derived from an EMBL/GenBank/DDBJ whole genome shotgun (WGS) entry which is preliminary data.</text>
</comment>
<protein>
    <submittedName>
        <fullName evidence="7">Leucine ABC transporter substrate-binding protein</fullName>
    </submittedName>
</protein>
<dbReference type="InterPro" id="IPR028082">
    <property type="entry name" value="Peripla_BP_I"/>
</dbReference>
<dbReference type="SUPFAM" id="SSF53822">
    <property type="entry name" value="Periplasmic binding protein-like I"/>
    <property type="match status" value="1"/>
</dbReference>
<dbReference type="PANTHER" id="PTHR47151">
    <property type="entry name" value="LEU/ILE/VAL-BINDING ABC TRANSPORTER SUBUNIT"/>
    <property type="match status" value="1"/>
</dbReference>
<dbReference type="GO" id="GO:0006865">
    <property type="term" value="P:amino acid transport"/>
    <property type="evidence" value="ECO:0007669"/>
    <property type="project" value="UniProtKB-KW"/>
</dbReference>
<dbReference type="AlphaFoldDB" id="A0AAW3I9R6"/>
<dbReference type="EMBL" id="LGVG01000001">
    <property type="protein sequence ID" value="KNE29458.1"/>
    <property type="molecule type" value="Genomic_DNA"/>
</dbReference>
<dbReference type="Proteomes" id="UP000037511">
    <property type="component" value="Unassembled WGS sequence"/>
</dbReference>